<evidence type="ECO:0000313" key="2">
    <source>
        <dbReference type="Proteomes" id="UP000466966"/>
    </source>
</evidence>
<evidence type="ECO:0000313" key="1">
    <source>
        <dbReference type="EMBL" id="MXO72942.1"/>
    </source>
</evidence>
<reference evidence="1 2" key="1">
    <citation type="submission" date="2019-12" db="EMBL/GenBank/DDBJ databases">
        <title>Genomic-based taxomic classification of the family Erythrobacteraceae.</title>
        <authorList>
            <person name="Xu L."/>
        </authorList>
    </citation>
    <scope>NUCLEOTIDE SEQUENCE [LARGE SCALE GENOMIC DNA]</scope>
    <source>
        <strain evidence="1 2">M0322</strain>
    </source>
</reference>
<dbReference type="OrthoDB" id="9942281at2"/>
<gene>
    <name evidence="1" type="ORF">GRI99_15030</name>
</gene>
<name>A0A844Z0C0_9SPHN</name>
<dbReference type="AlphaFoldDB" id="A0A844Z0C0"/>
<sequence length="103" mass="10848">MFALARGIVRHKVGAVAVICIAVFFFSTDQKQDAERAASNPWAAQAVAQRSATAEEPGFVDSAVDAGMAYLDEAGINPVSHGQETVQRLDNTATAVGDANRNN</sequence>
<comment type="caution">
    <text evidence="1">The sequence shown here is derived from an EMBL/GenBank/DDBJ whole genome shotgun (WGS) entry which is preliminary data.</text>
</comment>
<protein>
    <submittedName>
        <fullName evidence="1">Uncharacterized protein</fullName>
    </submittedName>
</protein>
<accession>A0A844Z0C0</accession>
<proteinExistence type="predicted"/>
<organism evidence="1 2">
    <name type="scientific">Alteraurantiacibacter buctensis</name>
    <dbReference type="NCBI Taxonomy" id="1503981"/>
    <lineage>
        <taxon>Bacteria</taxon>
        <taxon>Pseudomonadati</taxon>
        <taxon>Pseudomonadota</taxon>
        <taxon>Alphaproteobacteria</taxon>
        <taxon>Sphingomonadales</taxon>
        <taxon>Erythrobacteraceae</taxon>
        <taxon>Alteraurantiacibacter</taxon>
    </lineage>
</organism>
<dbReference type="EMBL" id="WTYV01000006">
    <property type="protein sequence ID" value="MXO72942.1"/>
    <property type="molecule type" value="Genomic_DNA"/>
</dbReference>
<dbReference type="Proteomes" id="UP000466966">
    <property type="component" value="Unassembled WGS sequence"/>
</dbReference>
<dbReference type="RefSeq" id="WP_160772868.1">
    <property type="nucleotide sequence ID" value="NZ_WTYV01000006.1"/>
</dbReference>
<keyword evidence="2" id="KW-1185">Reference proteome</keyword>